<comment type="catalytic activity">
    <reaction evidence="1">
        <text>a phosphate monoester + H2O = an alcohol + phosphate</text>
        <dbReference type="Rhea" id="RHEA:15017"/>
        <dbReference type="ChEBI" id="CHEBI:15377"/>
        <dbReference type="ChEBI" id="CHEBI:30879"/>
        <dbReference type="ChEBI" id="CHEBI:43474"/>
        <dbReference type="ChEBI" id="CHEBI:67140"/>
        <dbReference type="EC" id="3.1.3.2"/>
    </reaction>
</comment>
<evidence type="ECO:0000256" key="1">
    <source>
        <dbReference type="ARBA" id="ARBA00000032"/>
    </source>
</evidence>
<evidence type="ECO:0000256" key="3">
    <source>
        <dbReference type="ARBA" id="ARBA00012646"/>
    </source>
</evidence>
<keyword evidence="6" id="KW-1015">Disulfide bond</keyword>
<dbReference type="CDD" id="cd07061">
    <property type="entry name" value="HP_HAP_like"/>
    <property type="match status" value="1"/>
</dbReference>
<dbReference type="InterPro" id="IPR050645">
    <property type="entry name" value="Histidine_acid_phosphatase"/>
</dbReference>
<protein>
    <recommendedName>
        <fullName evidence="3">acid phosphatase</fullName>
        <ecNumber evidence="3">3.1.3.2</ecNumber>
    </recommendedName>
</protein>
<comment type="caution">
    <text evidence="9">The sequence shown here is derived from an EMBL/GenBank/DDBJ whole genome shotgun (WGS) entry which is preliminary data.</text>
</comment>
<evidence type="ECO:0000313" key="9">
    <source>
        <dbReference type="EMBL" id="OUC49231.1"/>
    </source>
</evidence>
<keyword evidence="5" id="KW-0378">Hydrolase</keyword>
<dbReference type="Gene3D" id="3.40.50.1240">
    <property type="entry name" value="Phosphoglycerate mutase-like"/>
    <property type="match status" value="2"/>
</dbReference>
<feature type="signal peptide" evidence="8">
    <location>
        <begin position="1"/>
        <end position="24"/>
    </location>
</feature>
<dbReference type="Proteomes" id="UP000243006">
    <property type="component" value="Unassembled WGS sequence"/>
</dbReference>
<dbReference type="PANTHER" id="PTHR11567">
    <property type="entry name" value="ACID PHOSPHATASE-RELATED"/>
    <property type="match status" value="1"/>
</dbReference>
<dbReference type="InterPro" id="IPR000560">
    <property type="entry name" value="His_Pase_clade-2"/>
</dbReference>
<feature type="chain" id="PRO_5010993796" description="acid phosphatase" evidence="8">
    <location>
        <begin position="25"/>
        <end position="668"/>
    </location>
</feature>
<name>A0A1Y3EVR3_9BILA</name>
<dbReference type="Pfam" id="PF00328">
    <property type="entry name" value="His_Phos_2"/>
    <property type="match status" value="2"/>
</dbReference>
<dbReference type="EC" id="3.1.3.2" evidence="3"/>
<evidence type="ECO:0000256" key="7">
    <source>
        <dbReference type="ARBA" id="ARBA00023180"/>
    </source>
</evidence>
<dbReference type="AlphaFoldDB" id="A0A1Y3EVR3"/>
<evidence type="ECO:0000256" key="4">
    <source>
        <dbReference type="ARBA" id="ARBA00022729"/>
    </source>
</evidence>
<keyword evidence="7" id="KW-0325">Glycoprotein</keyword>
<accession>A0A1Y3EVR3</accession>
<organism evidence="9 10">
    <name type="scientific">Trichinella nativa</name>
    <dbReference type="NCBI Taxonomy" id="6335"/>
    <lineage>
        <taxon>Eukaryota</taxon>
        <taxon>Metazoa</taxon>
        <taxon>Ecdysozoa</taxon>
        <taxon>Nematoda</taxon>
        <taxon>Enoplea</taxon>
        <taxon>Dorylaimia</taxon>
        <taxon>Trichinellida</taxon>
        <taxon>Trichinellidae</taxon>
        <taxon>Trichinella</taxon>
    </lineage>
</organism>
<evidence type="ECO:0000256" key="6">
    <source>
        <dbReference type="ARBA" id="ARBA00023157"/>
    </source>
</evidence>
<dbReference type="GO" id="GO:0003993">
    <property type="term" value="F:acid phosphatase activity"/>
    <property type="evidence" value="ECO:0007669"/>
    <property type="project" value="UniProtKB-EC"/>
</dbReference>
<dbReference type="SUPFAM" id="SSF53254">
    <property type="entry name" value="Phosphoglycerate mutase-like"/>
    <property type="match status" value="2"/>
</dbReference>
<keyword evidence="4 8" id="KW-0732">Signal</keyword>
<evidence type="ECO:0000256" key="8">
    <source>
        <dbReference type="SAM" id="SignalP"/>
    </source>
</evidence>
<evidence type="ECO:0000256" key="5">
    <source>
        <dbReference type="ARBA" id="ARBA00022801"/>
    </source>
</evidence>
<dbReference type="InterPro" id="IPR029033">
    <property type="entry name" value="His_PPase_superfam"/>
</dbReference>
<comment type="similarity">
    <text evidence="2">Belongs to the histidine acid phosphatase family.</text>
</comment>
<reference evidence="9 10" key="1">
    <citation type="submission" date="2015-04" db="EMBL/GenBank/DDBJ databases">
        <title>Draft genome of the roundworm Trichinella nativa.</title>
        <authorList>
            <person name="Mitreva M."/>
        </authorList>
    </citation>
    <scope>NUCLEOTIDE SEQUENCE [LARGE SCALE GENOMIC DNA]</scope>
    <source>
        <strain evidence="9 10">ISS45</strain>
    </source>
</reference>
<sequence length="668" mass="76381">MVSTMGNFAKSLLLVLIWIRFCGAETILLQVLKSHGHTTPIANYPTSQLSPGHIPLGYGQLTMSACASAFNYGKQLKTAYPRLIDNQYRSSEISVRSLATDAALTSATCLLQGIFPAKNPTLWYPIPVYSVSLKRDFLLNADANCPNYKKVFNAESKRAVQAVNERYKNFYAELKKLTGIKNMNIKKAVKFLNIYKQEELLNFEHQWMNRKRGNTTIREMLEDLEKINFNLKFGSFKKAKLKSGYLLGKIMENIKQKSLHIHDGSEPSVYIYSVNKQTLIGLMHAIRLADCYIVKDGSAMIFQMNMERALTVEMLMYRHGYRTPLGTFPTDEYQEWAYPNGFRQLTKLGCQQQYELGQYLRGRYANFLSDHYNASEVYVRSTDTDRTLSSAECNLAGMFPPDESQIWNENIRWQPVPVHTLPTNQEYLLRTGFNCPALHAVFRNQSNELIEKVENDYKELFAFLENKTGWQNIKWNAVGKIVGSLKRIVDAGYTLPDWANGTWPDPSTNEQVPLIDLLSKLGFQRRLLEFNSVEKSKYEGGLLIGTIMKNMKQKIQGRLFRPTKMFIYSAHDGTLLSFLYGLNIANGLMTPVASAVMVELYETDQGDHNVQIYFRNNTKVDPVPLTLPGCNSFACTLEEFEKAIQPVAFYTEAERHRACFQNSNPNYY</sequence>
<dbReference type="PANTHER" id="PTHR11567:SF211">
    <property type="entry name" value="PROSTATIC ACID PHOSPHATASE"/>
    <property type="match status" value="1"/>
</dbReference>
<evidence type="ECO:0000313" key="10">
    <source>
        <dbReference type="Proteomes" id="UP000243006"/>
    </source>
</evidence>
<gene>
    <name evidence="9" type="ORF">D917_05586</name>
</gene>
<proteinExistence type="inferred from homology"/>
<dbReference type="EMBL" id="LVZM01001366">
    <property type="protein sequence ID" value="OUC49231.1"/>
    <property type="molecule type" value="Genomic_DNA"/>
</dbReference>
<evidence type="ECO:0000256" key="2">
    <source>
        <dbReference type="ARBA" id="ARBA00005375"/>
    </source>
</evidence>